<feature type="compositionally biased region" description="Pro residues" evidence="1">
    <location>
        <begin position="136"/>
        <end position="148"/>
    </location>
</feature>
<reference evidence="2 3" key="1">
    <citation type="submission" date="2021-11" db="EMBL/GenBank/DDBJ databases">
        <title>Black yeast isolated from Biological Soil Crust.</title>
        <authorList>
            <person name="Kurbessoian T."/>
        </authorList>
    </citation>
    <scope>NUCLEOTIDE SEQUENCE [LARGE SCALE GENOMIC DNA]</scope>
    <source>
        <strain evidence="2 3">CCFEE 5522</strain>
    </source>
</reference>
<feature type="compositionally biased region" description="Low complexity" evidence="1">
    <location>
        <begin position="7"/>
        <end position="32"/>
    </location>
</feature>
<feature type="region of interest" description="Disordered" evidence="1">
    <location>
        <begin position="132"/>
        <end position="154"/>
    </location>
</feature>
<protein>
    <submittedName>
        <fullName evidence="2">Uncharacterized protein</fullName>
    </submittedName>
</protein>
<comment type="caution">
    <text evidence="2">The sequence shown here is derived from an EMBL/GenBank/DDBJ whole genome shotgun (WGS) entry which is preliminary data.</text>
</comment>
<feature type="compositionally biased region" description="Pro residues" evidence="1">
    <location>
        <begin position="105"/>
        <end position="114"/>
    </location>
</feature>
<accession>A0AAV9J4Q2</accession>
<feature type="region of interest" description="Disordered" evidence="1">
    <location>
        <begin position="1"/>
        <end position="68"/>
    </location>
</feature>
<dbReference type="AlphaFoldDB" id="A0AAV9J4Q2"/>
<evidence type="ECO:0000313" key="2">
    <source>
        <dbReference type="EMBL" id="KAK4539767.1"/>
    </source>
</evidence>
<gene>
    <name evidence="2" type="ORF">LTR36_010355</name>
</gene>
<feature type="region of interest" description="Disordered" evidence="1">
    <location>
        <begin position="294"/>
        <end position="341"/>
    </location>
</feature>
<feature type="compositionally biased region" description="Low complexity" evidence="1">
    <location>
        <begin position="43"/>
        <end position="55"/>
    </location>
</feature>
<name>A0AAV9J4Q2_9PEZI</name>
<evidence type="ECO:0000313" key="3">
    <source>
        <dbReference type="Proteomes" id="UP001324427"/>
    </source>
</evidence>
<dbReference type="Proteomes" id="UP001324427">
    <property type="component" value="Unassembled WGS sequence"/>
</dbReference>
<feature type="region of interest" description="Disordered" evidence="1">
    <location>
        <begin position="544"/>
        <end position="585"/>
    </location>
</feature>
<feature type="compositionally biased region" description="Polar residues" evidence="1">
    <location>
        <begin position="331"/>
        <end position="341"/>
    </location>
</feature>
<feature type="region of interest" description="Disordered" evidence="1">
    <location>
        <begin position="355"/>
        <end position="375"/>
    </location>
</feature>
<keyword evidence="3" id="KW-1185">Reference proteome</keyword>
<dbReference type="EMBL" id="JAVFHQ010000083">
    <property type="protein sequence ID" value="KAK4539767.1"/>
    <property type="molecule type" value="Genomic_DNA"/>
</dbReference>
<sequence length="817" mass="87954">MATRGNSSPASSPRTPSAQMSSPRSPISSYSPLDTLMQHLRVSGSAATSPGSSTSPPQPPLAHTAGSSVREGLYAARFQPRTLATPFHPNGMYHGPHAANVQPITQPPREPPPTGRLQRIARQQGLARLHTRPAPSLVPQPQPQPPAGTPRARFSSARHRLRDVNEQAVEQLRRTLYEQAYTQGQVELAQQRANAGVRGDLEGMQRHLQHMEQVLERQMNAPGELPLLWSPEEVAPVERYPGVHPSLPLPDHGGLARGGATAPATPAAAQVLLARVDRTWSRISSLDLEAWANEPAEEHNQHPARHSLRRSPGTASGEDNRPLLVEDHGTPSHSVVQSDLSLTPSDFSVHFEQRRMHGGGGETPQSAESAPSPSTLSLAHRVTTGTLVPGPQRLSQVEATHIARAAAYAQYRTDDPEEIPRSPESAVGQDATALSVLPHTPHGGRSDQAVHDQAAPANTTPLAHTPRTPAEAWATQLCNSSFGLPPFTGDGLPRVHGHGHPVAHPAPGEGSHQYIVSPARLPPGTYRLPDLYNIGEAVLRNDTTRPHQHIPPRAGPSSLPHHTPPPSTAASSPVDAWFNLPGSGRSPQDEAFRDIALRAGRPAGDGYAPSLSPIDWDAVDRFRLARSGRSPQDEALRDMAAGSLPWMGGALSAQQRVEARDFEERVRTRLAHAAPPHAADELIVRLRRLDYEGDRRHIIYELAVASLVDFHTVAVFDWRATGDARGRRGLLLLDERGLGEVSAAVSMDGNRAGVLGLERLDQIVGFEIEGAVRGGVIGEGLGADLWEAWVGVGGERMGVDGRGVEEMREDAEWFGRG</sequence>
<evidence type="ECO:0000256" key="1">
    <source>
        <dbReference type="SAM" id="MobiDB-lite"/>
    </source>
</evidence>
<proteinExistence type="predicted"/>
<feature type="compositionally biased region" description="Polar residues" evidence="1">
    <location>
        <begin position="363"/>
        <end position="375"/>
    </location>
</feature>
<feature type="compositionally biased region" description="Basic and acidic residues" evidence="1">
    <location>
        <begin position="318"/>
        <end position="330"/>
    </location>
</feature>
<feature type="region of interest" description="Disordered" evidence="1">
    <location>
        <begin position="88"/>
        <end position="117"/>
    </location>
</feature>
<organism evidence="2 3">
    <name type="scientific">Oleoguttula mirabilis</name>
    <dbReference type="NCBI Taxonomy" id="1507867"/>
    <lineage>
        <taxon>Eukaryota</taxon>
        <taxon>Fungi</taxon>
        <taxon>Dikarya</taxon>
        <taxon>Ascomycota</taxon>
        <taxon>Pezizomycotina</taxon>
        <taxon>Dothideomycetes</taxon>
        <taxon>Dothideomycetidae</taxon>
        <taxon>Mycosphaerellales</taxon>
        <taxon>Teratosphaeriaceae</taxon>
        <taxon>Oleoguttula</taxon>
    </lineage>
</organism>